<dbReference type="GO" id="GO:0004518">
    <property type="term" value="F:nuclease activity"/>
    <property type="evidence" value="ECO:0007669"/>
    <property type="project" value="UniProtKB-KW"/>
</dbReference>
<comment type="caution">
    <text evidence="9">The sequence shown here is derived from an EMBL/GenBank/DDBJ whole genome shotgun (WGS) entry which is preliminary data.</text>
</comment>
<evidence type="ECO:0000313" key="9">
    <source>
        <dbReference type="EMBL" id="CAH1974344.1"/>
    </source>
</evidence>
<dbReference type="PANTHER" id="PTHR22930">
    <property type="match status" value="1"/>
</dbReference>
<evidence type="ECO:0000259" key="8">
    <source>
        <dbReference type="Pfam" id="PF13359"/>
    </source>
</evidence>
<evidence type="ECO:0000256" key="4">
    <source>
        <dbReference type="ARBA" id="ARBA00022722"/>
    </source>
</evidence>
<dbReference type="GO" id="GO:0005634">
    <property type="term" value="C:nucleus"/>
    <property type="evidence" value="ECO:0007669"/>
    <property type="project" value="UniProtKB-SubCell"/>
</dbReference>
<protein>
    <recommendedName>
        <fullName evidence="8">DDE Tnp4 domain-containing protein</fullName>
    </recommendedName>
</protein>
<evidence type="ECO:0000313" key="10">
    <source>
        <dbReference type="Proteomes" id="UP001152888"/>
    </source>
</evidence>
<keyword evidence="10" id="KW-1185">Reference proteome</keyword>
<evidence type="ECO:0000256" key="6">
    <source>
        <dbReference type="ARBA" id="ARBA00022801"/>
    </source>
</evidence>
<evidence type="ECO:0000256" key="1">
    <source>
        <dbReference type="ARBA" id="ARBA00001968"/>
    </source>
</evidence>
<accession>A0A9P0KHZ5</accession>
<gene>
    <name evidence="9" type="ORF">ACAOBT_LOCUS11022</name>
</gene>
<keyword evidence="4" id="KW-0540">Nuclease</keyword>
<dbReference type="GO" id="GO:0046872">
    <property type="term" value="F:metal ion binding"/>
    <property type="evidence" value="ECO:0007669"/>
    <property type="project" value="UniProtKB-KW"/>
</dbReference>
<feature type="domain" description="DDE Tnp4" evidence="8">
    <location>
        <begin position="42"/>
        <end position="193"/>
    </location>
</feature>
<evidence type="ECO:0000256" key="2">
    <source>
        <dbReference type="ARBA" id="ARBA00004123"/>
    </source>
</evidence>
<evidence type="ECO:0000256" key="3">
    <source>
        <dbReference type="ARBA" id="ARBA00006958"/>
    </source>
</evidence>
<dbReference type="OrthoDB" id="10051449at2759"/>
<dbReference type="InterPro" id="IPR045249">
    <property type="entry name" value="HARBI1-like"/>
</dbReference>
<evidence type="ECO:0000256" key="5">
    <source>
        <dbReference type="ARBA" id="ARBA00022723"/>
    </source>
</evidence>
<dbReference type="GO" id="GO:0016787">
    <property type="term" value="F:hydrolase activity"/>
    <property type="evidence" value="ECO:0007669"/>
    <property type="project" value="UniProtKB-KW"/>
</dbReference>
<reference evidence="9" key="1">
    <citation type="submission" date="2022-03" db="EMBL/GenBank/DDBJ databases">
        <authorList>
            <person name="Sayadi A."/>
        </authorList>
    </citation>
    <scope>NUCLEOTIDE SEQUENCE</scope>
</reference>
<organism evidence="9 10">
    <name type="scientific">Acanthoscelides obtectus</name>
    <name type="common">Bean weevil</name>
    <name type="synonym">Bruchus obtectus</name>
    <dbReference type="NCBI Taxonomy" id="200917"/>
    <lineage>
        <taxon>Eukaryota</taxon>
        <taxon>Metazoa</taxon>
        <taxon>Ecdysozoa</taxon>
        <taxon>Arthropoda</taxon>
        <taxon>Hexapoda</taxon>
        <taxon>Insecta</taxon>
        <taxon>Pterygota</taxon>
        <taxon>Neoptera</taxon>
        <taxon>Endopterygota</taxon>
        <taxon>Coleoptera</taxon>
        <taxon>Polyphaga</taxon>
        <taxon>Cucujiformia</taxon>
        <taxon>Chrysomeloidea</taxon>
        <taxon>Chrysomelidae</taxon>
        <taxon>Bruchinae</taxon>
        <taxon>Bruchini</taxon>
        <taxon>Acanthoscelides</taxon>
    </lineage>
</organism>
<evidence type="ECO:0000256" key="7">
    <source>
        <dbReference type="ARBA" id="ARBA00023242"/>
    </source>
</evidence>
<sequence>MDAIYVYLKDYVKLPQNYQGWQKIEAGCFRTRWNFPGCYGAMDGKHVLIQAPPNCGSEFFNFNGTNSVVLMAVVDHDYCFRYVNIGADGRNSDSGIFRNSALYSDLENNMLPTGGFLVGDNAFALKTYLLKPYSGSNLTRVQKMFNYRLSRARRIVENAFGILKSRFRIFQKPIPTDDNTTDKIIRASCALHNWLRLTSPSCYFPKDCVGVEDIVEETWRQELIATLPSITDHTTNNSPRIARNLRDKYAEYFSEAGAVVWPDTMIS</sequence>
<proteinExistence type="inferred from homology"/>
<keyword evidence="7" id="KW-0539">Nucleus</keyword>
<comment type="subcellular location">
    <subcellularLocation>
        <location evidence="2">Nucleus</location>
    </subcellularLocation>
</comment>
<comment type="similarity">
    <text evidence="3">Belongs to the HARBI1 family.</text>
</comment>
<dbReference type="Pfam" id="PF13359">
    <property type="entry name" value="DDE_Tnp_4"/>
    <property type="match status" value="1"/>
</dbReference>
<comment type="cofactor">
    <cofactor evidence="1">
        <name>a divalent metal cation</name>
        <dbReference type="ChEBI" id="CHEBI:60240"/>
    </cofactor>
</comment>
<dbReference type="InterPro" id="IPR027806">
    <property type="entry name" value="HARBI1_dom"/>
</dbReference>
<dbReference type="PANTHER" id="PTHR22930:SF269">
    <property type="entry name" value="NUCLEASE HARBI1-LIKE PROTEIN"/>
    <property type="match status" value="1"/>
</dbReference>
<name>A0A9P0KHZ5_ACAOB</name>
<dbReference type="Proteomes" id="UP001152888">
    <property type="component" value="Unassembled WGS sequence"/>
</dbReference>
<dbReference type="AlphaFoldDB" id="A0A9P0KHZ5"/>
<keyword evidence="5" id="KW-0479">Metal-binding</keyword>
<dbReference type="EMBL" id="CAKOFQ010006822">
    <property type="protein sequence ID" value="CAH1974344.1"/>
    <property type="molecule type" value="Genomic_DNA"/>
</dbReference>
<keyword evidence="6" id="KW-0378">Hydrolase</keyword>